<keyword evidence="2" id="KW-1185">Reference proteome</keyword>
<protein>
    <submittedName>
        <fullName evidence="1">Uncharacterized protein</fullName>
    </submittedName>
</protein>
<gene>
    <name evidence="1" type="ORF">GOODEAATRI_028120</name>
</gene>
<accession>A0ABV0Q2F9</accession>
<reference evidence="1 2" key="1">
    <citation type="submission" date="2021-06" db="EMBL/GenBank/DDBJ databases">
        <authorList>
            <person name="Palmer J.M."/>
        </authorList>
    </citation>
    <scope>NUCLEOTIDE SEQUENCE [LARGE SCALE GENOMIC DNA]</scope>
    <source>
        <strain evidence="1 2">GA_2019</strain>
        <tissue evidence="1">Muscle</tissue>
    </source>
</reference>
<sequence>EATDEQPLPVVLFCSNRVGEFISIADFLVNEGLALKERTPRSVKTAKYHPPELPCLGHILITVSAVGDDGIIYARTQNAGVSEDYQRAEWSSAYLFRLTC</sequence>
<organism evidence="1 2">
    <name type="scientific">Goodea atripinnis</name>
    <dbReference type="NCBI Taxonomy" id="208336"/>
    <lineage>
        <taxon>Eukaryota</taxon>
        <taxon>Metazoa</taxon>
        <taxon>Chordata</taxon>
        <taxon>Craniata</taxon>
        <taxon>Vertebrata</taxon>
        <taxon>Euteleostomi</taxon>
        <taxon>Actinopterygii</taxon>
        <taxon>Neopterygii</taxon>
        <taxon>Teleostei</taxon>
        <taxon>Neoteleostei</taxon>
        <taxon>Acanthomorphata</taxon>
        <taxon>Ovalentaria</taxon>
        <taxon>Atherinomorphae</taxon>
        <taxon>Cyprinodontiformes</taxon>
        <taxon>Goodeidae</taxon>
        <taxon>Goodea</taxon>
    </lineage>
</organism>
<feature type="non-terminal residue" evidence="1">
    <location>
        <position position="1"/>
    </location>
</feature>
<evidence type="ECO:0000313" key="2">
    <source>
        <dbReference type="Proteomes" id="UP001476798"/>
    </source>
</evidence>
<name>A0ABV0Q2F9_9TELE</name>
<dbReference type="Proteomes" id="UP001476798">
    <property type="component" value="Unassembled WGS sequence"/>
</dbReference>
<evidence type="ECO:0000313" key="1">
    <source>
        <dbReference type="EMBL" id="MEQ2189711.1"/>
    </source>
</evidence>
<comment type="caution">
    <text evidence="1">The sequence shown here is derived from an EMBL/GenBank/DDBJ whole genome shotgun (WGS) entry which is preliminary data.</text>
</comment>
<proteinExistence type="predicted"/>
<dbReference type="EMBL" id="JAHRIO010093785">
    <property type="protein sequence ID" value="MEQ2189711.1"/>
    <property type="molecule type" value="Genomic_DNA"/>
</dbReference>
<feature type="non-terminal residue" evidence="1">
    <location>
        <position position="100"/>
    </location>
</feature>